<evidence type="ECO:0008006" key="4">
    <source>
        <dbReference type="Google" id="ProtNLM"/>
    </source>
</evidence>
<evidence type="ECO:0000313" key="2">
    <source>
        <dbReference type="EMBL" id="MED6223085.1"/>
    </source>
</evidence>
<feature type="compositionally biased region" description="Basic and acidic residues" evidence="1">
    <location>
        <begin position="7"/>
        <end position="20"/>
    </location>
</feature>
<sequence>MVEEDRDSSSHRGDRGHRGDSLSANVGSGGSTAGGSLRKRKFCAPRCNCGAYAILFESLTPSNPNRLFFGCQHFKTKGPYYKYFAWLDEFVASAPQGDGGIAVDVADPNKELRKG</sequence>
<gene>
    <name evidence="2" type="ORF">PIB30_070555</name>
</gene>
<evidence type="ECO:0000256" key="1">
    <source>
        <dbReference type="SAM" id="MobiDB-lite"/>
    </source>
</evidence>
<feature type="region of interest" description="Disordered" evidence="1">
    <location>
        <begin position="1"/>
        <end position="38"/>
    </location>
</feature>
<protein>
    <recommendedName>
        <fullName evidence="4">Zinc finger GRF-type domain-containing protein</fullName>
    </recommendedName>
</protein>
<evidence type="ECO:0000313" key="3">
    <source>
        <dbReference type="Proteomes" id="UP001341840"/>
    </source>
</evidence>
<reference evidence="2 3" key="1">
    <citation type="journal article" date="2023" name="Plants (Basel)">
        <title>Bridging the Gap: Combining Genomics and Transcriptomics Approaches to Understand Stylosanthes scabra, an Orphan Legume from the Brazilian Caatinga.</title>
        <authorList>
            <person name="Ferreira-Neto J.R.C."/>
            <person name="da Silva M.D."/>
            <person name="Binneck E."/>
            <person name="de Melo N.F."/>
            <person name="da Silva R.H."/>
            <person name="de Melo A.L.T.M."/>
            <person name="Pandolfi V."/>
            <person name="Bustamante F.O."/>
            <person name="Brasileiro-Vidal A.C."/>
            <person name="Benko-Iseppon A.M."/>
        </authorList>
    </citation>
    <scope>NUCLEOTIDE SEQUENCE [LARGE SCALE GENOMIC DNA]</scope>
    <source>
        <tissue evidence="2">Leaves</tissue>
    </source>
</reference>
<dbReference type="EMBL" id="JASCZI010272657">
    <property type="protein sequence ID" value="MED6223085.1"/>
    <property type="molecule type" value="Genomic_DNA"/>
</dbReference>
<dbReference type="Proteomes" id="UP001341840">
    <property type="component" value="Unassembled WGS sequence"/>
</dbReference>
<accession>A0ABU6ZM71</accession>
<organism evidence="2 3">
    <name type="scientific">Stylosanthes scabra</name>
    <dbReference type="NCBI Taxonomy" id="79078"/>
    <lineage>
        <taxon>Eukaryota</taxon>
        <taxon>Viridiplantae</taxon>
        <taxon>Streptophyta</taxon>
        <taxon>Embryophyta</taxon>
        <taxon>Tracheophyta</taxon>
        <taxon>Spermatophyta</taxon>
        <taxon>Magnoliopsida</taxon>
        <taxon>eudicotyledons</taxon>
        <taxon>Gunneridae</taxon>
        <taxon>Pentapetalae</taxon>
        <taxon>rosids</taxon>
        <taxon>fabids</taxon>
        <taxon>Fabales</taxon>
        <taxon>Fabaceae</taxon>
        <taxon>Papilionoideae</taxon>
        <taxon>50 kb inversion clade</taxon>
        <taxon>dalbergioids sensu lato</taxon>
        <taxon>Dalbergieae</taxon>
        <taxon>Pterocarpus clade</taxon>
        <taxon>Stylosanthes</taxon>
    </lineage>
</organism>
<name>A0ABU6ZM71_9FABA</name>
<proteinExistence type="predicted"/>
<comment type="caution">
    <text evidence="2">The sequence shown here is derived from an EMBL/GenBank/DDBJ whole genome shotgun (WGS) entry which is preliminary data.</text>
</comment>
<keyword evidence="3" id="KW-1185">Reference proteome</keyword>